<dbReference type="EMBL" id="VMRY01000081">
    <property type="protein sequence ID" value="TVT51873.1"/>
    <property type="molecule type" value="Genomic_DNA"/>
</dbReference>
<sequence length="284" mass="32337">MSANLTKVTTGMIRRVEFRLVLGAVLIFAVSSIYAGEPVSNEAGLALAKAVYDRPNGDDFSALLVMQLQSKNGNPRQRELYSYGKEKGGGERWSLMRFIKPDDVRETGLLTQDHPGDESDQWLYLPALKKVRRISSSRKGGRFVGSDFFYEDLLDREVEMDHHYLKGKGSVGKVPCDLLVSVPKDPENSVYSKRVSCVYSKILVPLVVEFYEKGRDKPSKKMTARRIKKIQGVWTVLESTMYDLETGHKTQLITRKIKYDQGLPDQLFSRRDLTDASFEKRFRP</sequence>
<gene>
    <name evidence="2" type="ORF">FHK82_14750</name>
</gene>
<evidence type="ECO:0000259" key="1">
    <source>
        <dbReference type="Pfam" id="PF17131"/>
    </source>
</evidence>
<reference evidence="2 3" key="1">
    <citation type="submission" date="2019-07" db="EMBL/GenBank/DDBJ databases">
        <title>The pathways for chlorine oxyanion respiration interact through the shared metabolite chlorate.</title>
        <authorList>
            <person name="Barnum T.P."/>
            <person name="Cheng Y."/>
            <person name="Hill K.A."/>
            <person name="Lucas L.N."/>
            <person name="Carlson H.K."/>
            <person name="Coates J.D."/>
        </authorList>
    </citation>
    <scope>NUCLEOTIDE SEQUENCE [LARGE SCALE GENOMIC DNA]</scope>
    <source>
        <strain evidence="2">BK-3</strain>
    </source>
</reference>
<protein>
    <submittedName>
        <fullName evidence="2">Outer membrane lipoprotein-sorting protein</fullName>
    </submittedName>
</protein>
<dbReference type="Proteomes" id="UP000317355">
    <property type="component" value="Unassembled WGS sequence"/>
</dbReference>
<evidence type="ECO:0000313" key="3">
    <source>
        <dbReference type="Proteomes" id="UP000317355"/>
    </source>
</evidence>
<keyword evidence="2" id="KW-0449">Lipoprotein</keyword>
<dbReference type="AlphaFoldDB" id="A0A558CSZ7"/>
<proteinExistence type="predicted"/>
<dbReference type="Gene3D" id="2.50.20.10">
    <property type="entry name" value="Lipoprotein localisation LolA/LolB/LppX"/>
    <property type="match status" value="1"/>
</dbReference>
<comment type="caution">
    <text evidence="2">The sequence shown here is derived from an EMBL/GenBank/DDBJ whole genome shotgun (WGS) entry which is preliminary data.</text>
</comment>
<dbReference type="CDD" id="cd16329">
    <property type="entry name" value="LolA_like"/>
    <property type="match status" value="1"/>
</dbReference>
<accession>A0A558CSZ7</accession>
<organism evidence="2 3">
    <name type="scientific">Sedimenticola thiotaurini</name>
    <dbReference type="NCBI Taxonomy" id="1543721"/>
    <lineage>
        <taxon>Bacteria</taxon>
        <taxon>Pseudomonadati</taxon>
        <taxon>Pseudomonadota</taxon>
        <taxon>Gammaproteobacteria</taxon>
        <taxon>Chromatiales</taxon>
        <taxon>Sedimenticolaceae</taxon>
        <taxon>Sedimenticola</taxon>
    </lineage>
</organism>
<evidence type="ECO:0000313" key="2">
    <source>
        <dbReference type="EMBL" id="TVT51873.1"/>
    </source>
</evidence>
<feature type="domain" description="Uncharacterized protein TP-0789" evidence="1">
    <location>
        <begin position="91"/>
        <end position="274"/>
    </location>
</feature>
<dbReference type="InterPro" id="IPR033399">
    <property type="entry name" value="TP_0789-like"/>
</dbReference>
<dbReference type="Pfam" id="PF17131">
    <property type="entry name" value="LolA_like"/>
    <property type="match status" value="1"/>
</dbReference>
<name>A0A558CSZ7_9GAMM</name>